<gene>
    <name evidence="1" type="ORF">Atai01_80580</name>
</gene>
<proteinExistence type="predicted"/>
<dbReference type="EMBL" id="BSTI01000036">
    <property type="protein sequence ID" value="GLY71439.1"/>
    <property type="molecule type" value="Genomic_DNA"/>
</dbReference>
<dbReference type="Proteomes" id="UP001165136">
    <property type="component" value="Unassembled WGS sequence"/>
</dbReference>
<reference evidence="1" key="1">
    <citation type="submission" date="2023-03" db="EMBL/GenBank/DDBJ databases">
        <title>Amycolatopsis taiwanensis NBRC 103393.</title>
        <authorList>
            <person name="Ichikawa N."/>
            <person name="Sato H."/>
            <person name="Tonouchi N."/>
        </authorList>
    </citation>
    <scope>NUCLEOTIDE SEQUENCE</scope>
    <source>
        <strain evidence="1">NBRC 103393</strain>
    </source>
</reference>
<comment type="caution">
    <text evidence="1">The sequence shown here is derived from an EMBL/GenBank/DDBJ whole genome shotgun (WGS) entry which is preliminary data.</text>
</comment>
<organism evidence="1 2">
    <name type="scientific">Amycolatopsis taiwanensis</name>
    <dbReference type="NCBI Taxonomy" id="342230"/>
    <lineage>
        <taxon>Bacteria</taxon>
        <taxon>Bacillati</taxon>
        <taxon>Actinomycetota</taxon>
        <taxon>Actinomycetes</taxon>
        <taxon>Pseudonocardiales</taxon>
        <taxon>Pseudonocardiaceae</taxon>
        <taxon>Amycolatopsis</taxon>
    </lineage>
</organism>
<dbReference type="RefSeq" id="WP_285491246.1">
    <property type="nucleotide sequence ID" value="NZ_BSTI01000036.1"/>
</dbReference>
<keyword evidence="2" id="KW-1185">Reference proteome</keyword>
<dbReference type="Pfam" id="PF21848">
    <property type="entry name" value="DUF6907"/>
    <property type="match status" value="1"/>
</dbReference>
<dbReference type="AlphaFoldDB" id="A0A9W6VLA7"/>
<protein>
    <submittedName>
        <fullName evidence="1">Uncharacterized protein</fullName>
    </submittedName>
</protein>
<sequence>MSKLMPYWQAIPYPPWCEREHHEEEFTEHRIHRPADNLVSVVLTANSPVRLQNKDGSVFFEPAILRVDLSQHIREAAPRVLLGKEHSTEYSLTPGEAVELGHAPVKAGQLAGTS</sequence>
<name>A0A9W6VLA7_9PSEU</name>
<dbReference type="InterPro" id="IPR054202">
    <property type="entry name" value="DUF6907"/>
</dbReference>
<accession>A0A9W6VLA7</accession>
<evidence type="ECO:0000313" key="2">
    <source>
        <dbReference type="Proteomes" id="UP001165136"/>
    </source>
</evidence>
<evidence type="ECO:0000313" key="1">
    <source>
        <dbReference type="EMBL" id="GLY71439.1"/>
    </source>
</evidence>